<dbReference type="GO" id="GO:0016758">
    <property type="term" value="F:hexosyltransferase activity"/>
    <property type="evidence" value="ECO:0007669"/>
    <property type="project" value="UniProtKB-ARBA"/>
</dbReference>
<dbReference type="PANTHER" id="PTHR22916">
    <property type="entry name" value="GLYCOSYLTRANSFERASE"/>
    <property type="match status" value="1"/>
</dbReference>
<gene>
    <name evidence="2" type="ORF">NIES1031_19570</name>
</gene>
<dbReference type="OrthoDB" id="3655479at2"/>
<comment type="caution">
    <text evidence="2">The sequence shown here is derived from an EMBL/GenBank/DDBJ whole genome shotgun (WGS) entry which is preliminary data.</text>
</comment>
<dbReference type="EMBL" id="MRCC01000019">
    <property type="protein sequence ID" value="OKH22656.1"/>
    <property type="molecule type" value="Genomic_DNA"/>
</dbReference>
<evidence type="ECO:0000313" key="3">
    <source>
        <dbReference type="Proteomes" id="UP000185984"/>
    </source>
</evidence>
<dbReference type="CDD" id="cd00761">
    <property type="entry name" value="Glyco_tranf_GTA_type"/>
    <property type="match status" value="1"/>
</dbReference>
<dbReference type="Pfam" id="PF00535">
    <property type="entry name" value="Glycos_transf_2"/>
    <property type="match status" value="1"/>
</dbReference>
<protein>
    <submittedName>
        <fullName evidence="2">Glycosyl transferase family 2</fullName>
    </submittedName>
</protein>
<dbReference type="PANTHER" id="PTHR22916:SF3">
    <property type="entry name" value="UDP-GLCNAC:BETAGAL BETA-1,3-N-ACETYLGLUCOSAMINYLTRANSFERASE-LIKE PROTEIN 1"/>
    <property type="match status" value="1"/>
</dbReference>
<reference evidence="2 3" key="1">
    <citation type="submission" date="2016-11" db="EMBL/GenBank/DDBJ databases">
        <title>Draft Genome Sequences of Nine Cyanobacterial Strains from Diverse Habitats.</title>
        <authorList>
            <person name="Zhu T."/>
            <person name="Hou S."/>
            <person name="Lu X."/>
            <person name="Hess W.R."/>
        </authorList>
    </citation>
    <scope>NUCLEOTIDE SEQUENCE [LARGE SCALE GENOMIC DNA]</scope>
    <source>
        <strain evidence="2 3">5.2 s.c.1</strain>
    </source>
</reference>
<feature type="domain" description="Glycosyltransferase 2-like" evidence="1">
    <location>
        <begin position="9"/>
        <end position="124"/>
    </location>
</feature>
<dbReference type="STRING" id="247279.NIES1031_19570"/>
<name>A0A1U7HGE5_9CHRO</name>
<evidence type="ECO:0000313" key="2">
    <source>
        <dbReference type="EMBL" id="OKH22656.1"/>
    </source>
</evidence>
<dbReference type="Proteomes" id="UP000185984">
    <property type="component" value="Unassembled WGS sequence"/>
</dbReference>
<keyword evidence="2" id="KW-0808">Transferase</keyword>
<accession>A0A1U7HGE5</accession>
<organism evidence="2 3">
    <name type="scientific">Chroogloeocystis siderophila 5.2 s.c.1</name>
    <dbReference type="NCBI Taxonomy" id="247279"/>
    <lineage>
        <taxon>Bacteria</taxon>
        <taxon>Bacillati</taxon>
        <taxon>Cyanobacteriota</taxon>
        <taxon>Cyanophyceae</taxon>
        <taxon>Oscillatoriophycideae</taxon>
        <taxon>Chroococcales</taxon>
        <taxon>Chroococcaceae</taxon>
        <taxon>Chroogloeocystis</taxon>
    </lineage>
</organism>
<proteinExistence type="predicted"/>
<dbReference type="SUPFAM" id="SSF53448">
    <property type="entry name" value="Nucleotide-diphospho-sugar transferases"/>
    <property type="match status" value="1"/>
</dbReference>
<dbReference type="InterPro" id="IPR029044">
    <property type="entry name" value="Nucleotide-diphossugar_trans"/>
</dbReference>
<sequence>MNVLEIQISVALVTRNRPESLNRCLKSLRSQSVQPFEVIVSDDSDLEYATATEAIAKQWDCQYIKGPKRGLYANRNHAAQACKGTHVRTMDDDHEFPEDHFQILEAVVKADPLSIWILGESHYDQIDSTTGIAYLPGEIQPRGFSQLPRNLDDTCAISDGATIYPRAIFSSHHYLELFKFGNLYLEFGARLKALGYRIRYCPKTYIIHHYIHDKRSFNDQKMQQQTAFLAALLTYGCYLPNFFKYVECLSYFSLIGLISTLKIKDYHFNIFDLWRLWIVGRKYQELFNKQNYAQII</sequence>
<evidence type="ECO:0000259" key="1">
    <source>
        <dbReference type="Pfam" id="PF00535"/>
    </source>
</evidence>
<dbReference type="AlphaFoldDB" id="A0A1U7HGE5"/>
<dbReference type="RefSeq" id="WP_073551150.1">
    <property type="nucleotide sequence ID" value="NZ_CAWMVK010000011.1"/>
</dbReference>
<dbReference type="InterPro" id="IPR001173">
    <property type="entry name" value="Glyco_trans_2-like"/>
</dbReference>
<dbReference type="Gene3D" id="3.90.550.10">
    <property type="entry name" value="Spore Coat Polysaccharide Biosynthesis Protein SpsA, Chain A"/>
    <property type="match status" value="1"/>
</dbReference>
<keyword evidence="3" id="KW-1185">Reference proteome</keyword>